<accession>A0A0C2GVU8</accession>
<dbReference type="PANTHER" id="PTHR46306:SF1">
    <property type="entry name" value="BTB_POZ DOMAIN-CONTAINING PROTEIN 9"/>
    <property type="match status" value="1"/>
</dbReference>
<dbReference type="Pfam" id="PF00651">
    <property type="entry name" value="BTB"/>
    <property type="match status" value="1"/>
</dbReference>
<evidence type="ECO:0000313" key="2">
    <source>
        <dbReference type="EMBL" id="KIH65600.1"/>
    </source>
</evidence>
<dbReference type="PANTHER" id="PTHR46306">
    <property type="entry name" value="BTB/POZ DOMAIN-CONTAINING PROTEIN 9"/>
    <property type="match status" value="1"/>
</dbReference>
<sequence>MSDSHLATLRLPPFGLIGNADGGSYSGEIDHTGFLSDNIGSLFLNTDFSDVVFVVDGEKFPAHKVLLAARSEYFRAMLYGGLKESDEGEIVLEETNVFAFRILLKYIYTAKLTLLEYKEEQVMDILGLAHKYGFVKLQNAVADYMKGFLQLSLNAVTQLIARDSFCASEIDIFCAIREWVKARPEMKAAAAEMLMKCLRLSLISQRDLLNIVRPSGLFPPDTILDAIEEQGKKRTTDLTHRGFLTPNTNIATAQLGAIVISGEAPNALLSEAGVPTTNVATIENNALVIEGVSRCRNALLNGQLIFRLLLWDCDDRYYSYYIEVSVDQINWVKVIDRRIKQCRYIRILFLNNSNLHEYML</sequence>
<dbReference type="SMART" id="SM00875">
    <property type="entry name" value="BACK"/>
    <property type="match status" value="1"/>
</dbReference>
<dbReference type="SUPFAM" id="SSF54695">
    <property type="entry name" value="POZ domain"/>
    <property type="match status" value="1"/>
</dbReference>
<feature type="domain" description="BTB" evidence="1">
    <location>
        <begin position="49"/>
        <end position="116"/>
    </location>
</feature>
<organism evidence="2 3">
    <name type="scientific">Ancylostoma duodenale</name>
    <dbReference type="NCBI Taxonomy" id="51022"/>
    <lineage>
        <taxon>Eukaryota</taxon>
        <taxon>Metazoa</taxon>
        <taxon>Ecdysozoa</taxon>
        <taxon>Nematoda</taxon>
        <taxon>Chromadorea</taxon>
        <taxon>Rhabditida</taxon>
        <taxon>Rhabditina</taxon>
        <taxon>Rhabditomorpha</taxon>
        <taxon>Strongyloidea</taxon>
        <taxon>Ancylostomatidae</taxon>
        <taxon>Ancylostomatinae</taxon>
        <taxon>Ancylostoma</taxon>
    </lineage>
</organism>
<dbReference type="InterPro" id="IPR011705">
    <property type="entry name" value="BACK"/>
</dbReference>
<protein>
    <submittedName>
        <fullName evidence="2">BTB/POZ domain protein</fullName>
    </submittedName>
</protein>
<dbReference type="CDD" id="cd18287">
    <property type="entry name" value="BTB_POZ_BTBD9"/>
    <property type="match status" value="1"/>
</dbReference>
<name>A0A0C2GVU8_9BILA</name>
<dbReference type="Gene3D" id="1.25.40.420">
    <property type="match status" value="1"/>
</dbReference>
<dbReference type="AlphaFoldDB" id="A0A0C2GVU8"/>
<dbReference type="Gene3D" id="3.30.710.10">
    <property type="entry name" value="Potassium Channel Kv1.1, Chain A"/>
    <property type="match status" value="1"/>
</dbReference>
<reference evidence="2 3" key="1">
    <citation type="submission" date="2013-12" db="EMBL/GenBank/DDBJ databases">
        <title>Draft genome of the parsitic nematode Ancylostoma duodenale.</title>
        <authorList>
            <person name="Mitreva M."/>
        </authorList>
    </citation>
    <scope>NUCLEOTIDE SEQUENCE [LARGE SCALE GENOMIC DNA]</scope>
    <source>
        <strain evidence="2 3">Zhejiang</strain>
    </source>
</reference>
<dbReference type="InterPro" id="IPR052407">
    <property type="entry name" value="BTB_POZ_domain_cont_9"/>
</dbReference>
<keyword evidence="3" id="KW-1185">Reference proteome</keyword>
<dbReference type="PROSITE" id="PS50097">
    <property type="entry name" value="BTB"/>
    <property type="match status" value="1"/>
</dbReference>
<dbReference type="InterPro" id="IPR000210">
    <property type="entry name" value="BTB/POZ_dom"/>
</dbReference>
<gene>
    <name evidence="2" type="ORF">ANCDUO_04076</name>
</gene>
<dbReference type="GO" id="GO:0005737">
    <property type="term" value="C:cytoplasm"/>
    <property type="evidence" value="ECO:0007669"/>
    <property type="project" value="TreeGrafter"/>
</dbReference>
<evidence type="ECO:0000313" key="3">
    <source>
        <dbReference type="Proteomes" id="UP000054047"/>
    </source>
</evidence>
<dbReference type="InterPro" id="IPR011333">
    <property type="entry name" value="SKP1/BTB/POZ_sf"/>
</dbReference>
<evidence type="ECO:0000259" key="1">
    <source>
        <dbReference type="PROSITE" id="PS50097"/>
    </source>
</evidence>
<dbReference type="OrthoDB" id="9997739at2759"/>
<proteinExistence type="predicted"/>
<dbReference type="Proteomes" id="UP000054047">
    <property type="component" value="Unassembled WGS sequence"/>
</dbReference>
<dbReference type="EMBL" id="KN727474">
    <property type="protein sequence ID" value="KIH65600.1"/>
    <property type="molecule type" value="Genomic_DNA"/>
</dbReference>
<dbReference type="SMART" id="SM00225">
    <property type="entry name" value="BTB"/>
    <property type="match status" value="1"/>
</dbReference>